<dbReference type="AlphaFoldDB" id="A0A3B0VDK6"/>
<keyword evidence="2 4" id="KW-0378">Hydrolase</keyword>
<sequence>EYKTPLVVTENGVCFNDKLKSGHVHDENRIAFFKEYLQNLLRAKQDGVDIRGYFVWSLTDNFEWDKGYRPRFGLIYIDYQNNLKRVMKDSGYWFMHFLK</sequence>
<evidence type="ECO:0000256" key="1">
    <source>
        <dbReference type="ARBA" id="ARBA00010838"/>
    </source>
</evidence>
<comment type="similarity">
    <text evidence="1">Belongs to the glycosyl hydrolase 1 family.</text>
</comment>
<dbReference type="PRINTS" id="PR00131">
    <property type="entry name" value="GLHYDRLASE1"/>
</dbReference>
<dbReference type="InterPro" id="IPR001360">
    <property type="entry name" value="Glyco_hydro_1"/>
</dbReference>
<accession>A0A3B0VDK6</accession>
<evidence type="ECO:0000256" key="2">
    <source>
        <dbReference type="ARBA" id="ARBA00022801"/>
    </source>
</evidence>
<evidence type="ECO:0000256" key="3">
    <source>
        <dbReference type="ARBA" id="ARBA00023295"/>
    </source>
</evidence>
<dbReference type="EMBL" id="UOET01000459">
    <property type="protein sequence ID" value="VAW30056.1"/>
    <property type="molecule type" value="Genomic_DNA"/>
</dbReference>
<name>A0A3B0VDK6_9ZZZZ</name>
<protein>
    <submittedName>
        <fullName evidence="4">Beta-glucosidase A (Gentiobiase) (Cellobiase) (Beta-D-glucoside glucohydrolase)</fullName>
        <ecNumber evidence="4">3.2.1.21</ecNumber>
    </submittedName>
</protein>
<dbReference type="GO" id="GO:0008422">
    <property type="term" value="F:beta-glucosidase activity"/>
    <property type="evidence" value="ECO:0007669"/>
    <property type="project" value="UniProtKB-EC"/>
</dbReference>
<keyword evidence="3 4" id="KW-0326">Glycosidase</keyword>
<feature type="non-terminal residue" evidence="4">
    <location>
        <position position="1"/>
    </location>
</feature>
<dbReference type="Gene3D" id="3.20.20.80">
    <property type="entry name" value="Glycosidases"/>
    <property type="match status" value="1"/>
</dbReference>
<proteinExistence type="inferred from homology"/>
<evidence type="ECO:0000313" key="4">
    <source>
        <dbReference type="EMBL" id="VAW30056.1"/>
    </source>
</evidence>
<reference evidence="4" key="1">
    <citation type="submission" date="2018-06" db="EMBL/GenBank/DDBJ databases">
        <authorList>
            <person name="Zhirakovskaya E."/>
        </authorList>
    </citation>
    <scope>NUCLEOTIDE SEQUENCE</scope>
</reference>
<dbReference type="PANTHER" id="PTHR10353:SF36">
    <property type="entry name" value="LP05116P"/>
    <property type="match status" value="1"/>
</dbReference>
<gene>
    <name evidence="4" type="ORF">MNBD_BACTEROID07-1652</name>
</gene>
<dbReference type="Pfam" id="PF00232">
    <property type="entry name" value="Glyco_hydro_1"/>
    <property type="match status" value="1"/>
</dbReference>
<dbReference type="InterPro" id="IPR017853">
    <property type="entry name" value="GH"/>
</dbReference>
<dbReference type="PANTHER" id="PTHR10353">
    <property type="entry name" value="GLYCOSYL HYDROLASE"/>
    <property type="match status" value="1"/>
</dbReference>
<dbReference type="EC" id="3.2.1.21" evidence="4"/>
<dbReference type="SUPFAM" id="SSF51445">
    <property type="entry name" value="(Trans)glycosidases"/>
    <property type="match status" value="1"/>
</dbReference>
<organism evidence="4">
    <name type="scientific">hydrothermal vent metagenome</name>
    <dbReference type="NCBI Taxonomy" id="652676"/>
    <lineage>
        <taxon>unclassified sequences</taxon>
        <taxon>metagenomes</taxon>
        <taxon>ecological metagenomes</taxon>
    </lineage>
</organism>
<dbReference type="GO" id="GO:0005975">
    <property type="term" value="P:carbohydrate metabolic process"/>
    <property type="evidence" value="ECO:0007669"/>
    <property type="project" value="InterPro"/>
</dbReference>